<dbReference type="EMBL" id="JBAFSM010000011">
    <property type="protein sequence ID" value="MEG3436991.1"/>
    <property type="molecule type" value="Genomic_DNA"/>
</dbReference>
<feature type="transmembrane region" description="Helical" evidence="1">
    <location>
        <begin position="12"/>
        <end position="31"/>
    </location>
</feature>
<dbReference type="PROSITE" id="PS51257">
    <property type="entry name" value="PROKAR_LIPOPROTEIN"/>
    <property type="match status" value="1"/>
</dbReference>
<protein>
    <submittedName>
        <fullName evidence="2">Uncharacterized protein</fullName>
    </submittedName>
</protein>
<keyword evidence="1" id="KW-0812">Transmembrane</keyword>
<reference evidence="2 3" key="1">
    <citation type="submission" date="2024-01" db="EMBL/GenBank/DDBJ databases">
        <title>Genomic insights into the taxonomy and metabolism of the cyanobacterium Pannus brasiliensis CCIBt3594.</title>
        <authorList>
            <person name="Machado M."/>
            <person name="Botero N.B."/>
            <person name="Andreote A.P.D."/>
            <person name="Feitosa A.M.T."/>
            <person name="Popin R."/>
            <person name="Sivonen K."/>
            <person name="Fiore M.F."/>
        </authorList>
    </citation>
    <scope>NUCLEOTIDE SEQUENCE [LARGE SCALE GENOMIC DNA]</scope>
    <source>
        <strain evidence="2 3">CCIBt3594</strain>
    </source>
</reference>
<evidence type="ECO:0000256" key="1">
    <source>
        <dbReference type="SAM" id="Phobius"/>
    </source>
</evidence>
<name>A0AAW9QQH2_9CHRO</name>
<comment type="caution">
    <text evidence="2">The sequence shown here is derived from an EMBL/GenBank/DDBJ whole genome shotgun (WGS) entry which is preliminary data.</text>
</comment>
<proteinExistence type="predicted"/>
<gene>
    <name evidence="2" type="ORF">V0288_07650</name>
</gene>
<keyword evidence="1" id="KW-0472">Membrane</keyword>
<accession>A0AAW9QQH2</accession>
<evidence type="ECO:0000313" key="2">
    <source>
        <dbReference type="EMBL" id="MEG3436991.1"/>
    </source>
</evidence>
<sequence length="118" mass="13502">MRIRTRGQTYLFSIATGWIGLSCLVSLPVGAQNFPPSNRCLAETESCAYQDYPQYNQRVNYRTPQQIQQRRVNSIENQCGASNSRTCNHLLPAVETIQETPVLQELRDRQIETLENGR</sequence>
<organism evidence="2 3">
    <name type="scientific">Pannus brasiliensis CCIBt3594</name>
    <dbReference type="NCBI Taxonomy" id="1427578"/>
    <lineage>
        <taxon>Bacteria</taxon>
        <taxon>Bacillati</taxon>
        <taxon>Cyanobacteriota</taxon>
        <taxon>Cyanophyceae</taxon>
        <taxon>Oscillatoriophycideae</taxon>
        <taxon>Chroococcales</taxon>
        <taxon>Microcystaceae</taxon>
        <taxon>Pannus</taxon>
    </lineage>
</organism>
<dbReference type="AlphaFoldDB" id="A0AAW9QQH2"/>
<dbReference type="RefSeq" id="WP_332864467.1">
    <property type="nucleotide sequence ID" value="NZ_JBAFSM010000011.1"/>
</dbReference>
<keyword evidence="3" id="KW-1185">Reference proteome</keyword>
<dbReference type="Proteomes" id="UP001328733">
    <property type="component" value="Unassembled WGS sequence"/>
</dbReference>
<evidence type="ECO:0000313" key="3">
    <source>
        <dbReference type="Proteomes" id="UP001328733"/>
    </source>
</evidence>
<keyword evidence="1" id="KW-1133">Transmembrane helix</keyword>